<evidence type="ECO:0000313" key="4">
    <source>
        <dbReference type="RefSeq" id="XP_054831509.1"/>
    </source>
</evidence>
<reference evidence="4" key="1">
    <citation type="submission" date="2025-08" db="UniProtKB">
        <authorList>
            <consortium name="RefSeq"/>
        </authorList>
    </citation>
    <scope>IDENTIFICATION</scope>
    <source>
        <tissue evidence="4">Blood</tissue>
    </source>
</reference>
<feature type="compositionally biased region" description="Polar residues" evidence="1">
    <location>
        <begin position="68"/>
        <end position="79"/>
    </location>
</feature>
<sequence length="345" mass="38487">MRLCFAVSGDSELIYKVKFVCILVASPKLVTVTSTSRQKPSGAQFRKRAKEKEHSAAQTAASMKKWLKNSSDTVVPQQETESESQKVTEDSSGPSCSSAVSSTYTEKETSTECERILQASKLSKDYSDPSTWPAANKIDDKTLYFLTEMVATQAEKYPNCVHFMSTERQNRCLTSSMWYKQLPNGEKAKRSWLIYSKTENALFCAPCKLFLDVVSTSGTLSALQTTGFTNWKKIPEKLPQHESSSVHKVCIVKWKTLLKTIKSCSGVSKALEIAIEAEKQKWTQIIHIVIDAVLFLATNCLPFRGSLENPHTLAMTCTSKKQGNFLNLIALLAKHNSTLKNMLDN</sequence>
<dbReference type="KEGG" id="emc:129327098"/>
<evidence type="ECO:0000256" key="1">
    <source>
        <dbReference type="SAM" id="MobiDB-lite"/>
    </source>
</evidence>
<evidence type="ECO:0000259" key="2">
    <source>
        <dbReference type="SMART" id="SM00597"/>
    </source>
</evidence>
<dbReference type="GeneID" id="129327098"/>
<dbReference type="SMART" id="SM00597">
    <property type="entry name" value="ZnF_TTF"/>
    <property type="match status" value="1"/>
</dbReference>
<name>A0AA97J5I2_EUBMA</name>
<feature type="compositionally biased region" description="Low complexity" evidence="1">
    <location>
        <begin position="91"/>
        <end position="103"/>
    </location>
</feature>
<dbReference type="AlphaFoldDB" id="A0AA97J5I2"/>
<evidence type="ECO:0000313" key="3">
    <source>
        <dbReference type="Proteomes" id="UP001190640"/>
    </source>
</evidence>
<feature type="domain" description="TTF-type" evidence="2">
    <location>
        <begin position="177"/>
        <end position="263"/>
    </location>
</feature>
<organism evidence="3 4">
    <name type="scientific">Eublepharis macularius</name>
    <name type="common">Leopard gecko</name>
    <name type="synonym">Cyrtodactylus macularius</name>
    <dbReference type="NCBI Taxonomy" id="481883"/>
    <lineage>
        <taxon>Eukaryota</taxon>
        <taxon>Metazoa</taxon>
        <taxon>Chordata</taxon>
        <taxon>Craniata</taxon>
        <taxon>Vertebrata</taxon>
        <taxon>Euteleostomi</taxon>
        <taxon>Lepidosauria</taxon>
        <taxon>Squamata</taxon>
        <taxon>Bifurcata</taxon>
        <taxon>Gekkota</taxon>
        <taxon>Eublepharidae</taxon>
        <taxon>Eublepharinae</taxon>
        <taxon>Eublepharis</taxon>
    </lineage>
</organism>
<dbReference type="InterPro" id="IPR006580">
    <property type="entry name" value="Znf_TTF"/>
</dbReference>
<gene>
    <name evidence="4" type="primary">LOC129327098</name>
</gene>
<dbReference type="PANTHER" id="PTHR45749">
    <property type="match status" value="1"/>
</dbReference>
<protein>
    <submittedName>
        <fullName evidence="4">Zinc finger MYM-type protein 5-like</fullName>
    </submittedName>
</protein>
<accession>A0AA97J5I2</accession>
<keyword evidence="3" id="KW-1185">Reference proteome</keyword>
<feature type="region of interest" description="Disordered" evidence="1">
    <location>
        <begin position="36"/>
        <end position="103"/>
    </location>
</feature>
<dbReference type="Proteomes" id="UP001190640">
    <property type="component" value="Chromosome 4"/>
</dbReference>
<dbReference type="PANTHER" id="PTHR45749:SF21">
    <property type="entry name" value="DUF4371 DOMAIN-CONTAINING PROTEIN"/>
    <property type="match status" value="1"/>
</dbReference>
<dbReference type="RefSeq" id="XP_054831509.1">
    <property type="nucleotide sequence ID" value="XM_054975534.1"/>
</dbReference>
<proteinExistence type="predicted"/>